<dbReference type="EMBL" id="JACMSC010000003">
    <property type="protein sequence ID" value="KAG6530120.1"/>
    <property type="molecule type" value="Genomic_DNA"/>
</dbReference>
<evidence type="ECO:0000313" key="7">
    <source>
        <dbReference type="EMBL" id="KAG6530120.1"/>
    </source>
</evidence>
<dbReference type="SMART" id="SM00499">
    <property type="entry name" value="AAI"/>
    <property type="match status" value="1"/>
</dbReference>
<dbReference type="InterPro" id="IPR000528">
    <property type="entry name" value="Plant_nsLTP"/>
</dbReference>
<feature type="region of interest" description="Disordered" evidence="4">
    <location>
        <begin position="434"/>
        <end position="499"/>
    </location>
</feature>
<dbReference type="SUPFAM" id="SSF47699">
    <property type="entry name" value="Bifunctional inhibitor/lipid-transfer protein/seed storage 2S albumin"/>
    <property type="match status" value="1"/>
</dbReference>
<dbReference type="Pfam" id="PF02358">
    <property type="entry name" value="Trehalose_PPase"/>
    <property type="match status" value="1"/>
</dbReference>
<dbReference type="Proteomes" id="UP000734854">
    <property type="component" value="Unassembled WGS sequence"/>
</dbReference>
<dbReference type="GO" id="GO:0006869">
    <property type="term" value="P:lipid transport"/>
    <property type="evidence" value="ECO:0007669"/>
    <property type="project" value="InterPro"/>
</dbReference>
<dbReference type="Gene3D" id="1.10.110.10">
    <property type="entry name" value="Plant lipid-transfer and hydrophobic proteins"/>
    <property type="match status" value="1"/>
</dbReference>
<proteinExistence type="predicted"/>
<dbReference type="AlphaFoldDB" id="A0A8J5LQN4"/>
<evidence type="ECO:0000259" key="6">
    <source>
        <dbReference type="SMART" id="SM00499"/>
    </source>
</evidence>
<feature type="domain" description="Bifunctional inhibitor/plant lipid transfer protein/seed storage helical" evidence="6">
    <location>
        <begin position="29"/>
        <end position="107"/>
    </location>
</feature>
<sequence length="575" mass="61252">MARTRALLPLFIWLSAVAAAPSPSPTEDCSSALLSLSGCLSFVEQGSSEARPQKRCCSGLNEVAVEQESCLCVAFSQGAAMGFRINMTRALALPSSCAVSVPPLADCKVAPLGGGPAGAPSPSLGAAIAPSPLAGQSSNAAAATVSVAGMIAVATALIFSSLKDEELESSLFDSVSRSLGDGKCVEEDDEVGIDAVGGFALAVVAAANKVARFPYPATDSIVSYLSCKKMFRQIKLGRGGRPSSWIQSIPPSSPTQIKEGAAALTASHGGGGDYERWLELHPSALDNFEEVMISSKGNQIVMFLDYDGTLSLIVDDPDCAFMSDEASLRNAWRCREKVRFCARTRILAVKFLPLPSTFGSGARSILDQAKSVLFQPASEFLPMIDEVYKKLVETTKSVPGSRVENNKFCLSVHFQCVEEKGVAQAEAYSWKKGGEQSRRRLWGNDSDCGAMTTSNGNDGEKKATTSNDDKQVAAVMARDDARGSRRRRPVSGKKEATVSNDGNCGATKVIAEQQLRQAGGGGDGKQAVIVKQRRLKPAIAWTETTRRLRQRFSKEAVCRRLPEEATLAIVWKMST</sequence>
<evidence type="ECO:0000256" key="3">
    <source>
        <dbReference type="ARBA" id="ARBA00022801"/>
    </source>
</evidence>
<keyword evidence="3" id="KW-0378">Hydrolase</keyword>
<feature type="compositionally biased region" description="Basic and acidic residues" evidence="4">
    <location>
        <begin position="458"/>
        <end position="483"/>
    </location>
</feature>
<dbReference type="InterPro" id="IPR003337">
    <property type="entry name" value="Trehalose_PPase"/>
</dbReference>
<feature type="signal peptide" evidence="5">
    <location>
        <begin position="1"/>
        <end position="19"/>
    </location>
</feature>
<dbReference type="CDD" id="cd00010">
    <property type="entry name" value="AAI_LTSS"/>
    <property type="match status" value="1"/>
</dbReference>
<evidence type="ECO:0000313" key="8">
    <source>
        <dbReference type="Proteomes" id="UP000734854"/>
    </source>
</evidence>
<protein>
    <recommendedName>
        <fullName evidence="6">Bifunctional inhibitor/plant lipid transfer protein/seed storage helical domain-containing protein</fullName>
    </recommendedName>
</protein>
<dbReference type="InterPro" id="IPR036412">
    <property type="entry name" value="HAD-like_sf"/>
</dbReference>
<keyword evidence="8" id="KW-1185">Reference proteome</keyword>
<comment type="caution">
    <text evidence="7">The sequence shown here is derived from an EMBL/GenBank/DDBJ whole genome shotgun (WGS) entry which is preliminary data.</text>
</comment>
<dbReference type="GO" id="GO:0004805">
    <property type="term" value="F:trehalose-phosphatase activity"/>
    <property type="evidence" value="ECO:0007669"/>
    <property type="project" value="UniProtKB-EC"/>
</dbReference>
<dbReference type="InterPro" id="IPR044651">
    <property type="entry name" value="OTSB-like"/>
</dbReference>
<dbReference type="Pfam" id="PF14368">
    <property type="entry name" value="LTP_2"/>
    <property type="match status" value="1"/>
</dbReference>
<evidence type="ECO:0000256" key="5">
    <source>
        <dbReference type="SAM" id="SignalP"/>
    </source>
</evidence>
<organism evidence="7 8">
    <name type="scientific">Zingiber officinale</name>
    <name type="common">Ginger</name>
    <name type="synonym">Amomum zingiber</name>
    <dbReference type="NCBI Taxonomy" id="94328"/>
    <lineage>
        <taxon>Eukaryota</taxon>
        <taxon>Viridiplantae</taxon>
        <taxon>Streptophyta</taxon>
        <taxon>Embryophyta</taxon>
        <taxon>Tracheophyta</taxon>
        <taxon>Spermatophyta</taxon>
        <taxon>Magnoliopsida</taxon>
        <taxon>Liliopsida</taxon>
        <taxon>Zingiberales</taxon>
        <taxon>Zingiberaceae</taxon>
        <taxon>Zingiber</taxon>
    </lineage>
</organism>
<comment type="cofactor">
    <cofactor evidence="2">
        <name>a divalent metal cation</name>
        <dbReference type="ChEBI" id="CHEBI:60240"/>
    </cofactor>
</comment>
<dbReference type="GO" id="GO:0005992">
    <property type="term" value="P:trehalose biosynthetic process"/>
    <property type="evidence" value="ECO:0007669"/>
    <property type="project" value="InterPro"/>
</dbReference>
<reference evidence="7 8" key="1">
    <citation type="submission" date="2020-08" db="EMBL/GenBank/DDBJ databases">
        <title>Plant Genome Project.</title>
        <authorList>
            <person name="Zhang R.-G."/>
        </authorList>
    </citation>
    <scope>NUCLEOTIDE SEQUENCE [LARGE SCALE GENOMIC DNA]</scope>
    <source>
        <tissue evidence="7">Rhizome</tissue>
    </source>
</reference>
<dbReference type="PRINTS" id="PR00382">
    <property type="entry name" value="LIPIDTRNSFER"/>
</dbReference>
<dbReference type="PANTHER" id="PTHR43768">
    <property type="entry name" value="TREHALOSE 6-PHOSPHATE PHOSPHATASE"/>
    <property type="match status" value="1"/>
</dbReference>
<evidence type="ECO:0000256" key="4">
    <source>
        <dbReference type="SAM" id="MobiDB-lite"/>
    </source>
</evidence>
<dbReference type="SUPFAM" id="SSF56784">
    <property type="entry name" value="HAD-like"/>
    <property type="match status" value="1"/>
</dbReference>
<accession>A0A8J5LQN4</accession>
<keyword evidence="5" id="KW-0732">Signal</keyword>
<dbReference type="InterPro" id="IPR036312">
    <property type="entry name" value="Bifun_inhib/LTP/seed_sf"/>
</dbReference>
<evidence type="ECO:0000256" key="1">
    <source>
        <dbReference type="ARBA" id="ARBA00000500"/>
    </source>
</evidence>
<comment type="catalytic activity">
    <reaction evidence="1">
        <text>alpha,alpha-trehalose 6-phosphate + H2O = alpha,alpha-trehalose + phosphate</text>
        <dbReference type="Rhea" id="RHEA:23420"/>
        <dbReference type="ChEBI" id="CHEBI:15377"/>
        <dbReference type="ChEBI" id="CHEBI:16551"/>
        <dbReference type="ChEBI" id="CHEBI:43474"/>
        <dbReference type="ChEBI" id="CHEBI:58429"/>
        <dbReference type="EC" id="3.1.3.12"/>
    </reaction>
</comment>
<dbReference type="PANTHER" id="PTHR43768:SF32">
    <property type="entry name" value="TREHALOSE-PHOSPHATE PHOSPHATASE C-RELATED"/>
    <property type="match status" value="1"/>
</dbReference>
<evidence type="ECO:0000256" key="2">
    <source>
        <dbReference type="ARBA" id="ARBA00001968"/>
    </source>
</evidence>
<name>A0A8J5LQN4_ZINOF</name>
<dbReference type="InterPro" id="IPR016140">
    <property type="entry name" value="Bifunc_inhib/LTP/seed_store"/>
</dbReference>
<feature type="chain" id="PRO_5035307736" description="Bifunctional inhibitor/plant lipid transfer protein/seed storage helical domain-containing protein" evidence="5">
    <location>
        <begin position="20"/>
        <end position="575"/>
    </location>
</feature>
<gene>
    <name evidence="7" type="ORF">ZIOFF_012342</name>
</gene>
<dbReference type="GO" id="GO:0008289">
    <property type="term" value="F:lipid binding"/>
    <property type="evidence" value="ECO:0007669"/>
    <property type="project" value="InterPro"/>
</dbReference>